<dbReference type="Pfam" id="PF11893">
    <property type="entry name" value="DUF3413"/>
    <property type="match status" value="1"/>
</dbReference>
<organism evidence="4 5">
    <name type="scientific">Exercitatus varius</name>
    <dbReference type="NCBI Taxonomy" id="67857"/>
    <lineage>
        <taxon>Bacteria</taxon>
        <taxon>Pseudomonadati</taxon>
        <taxon>Pseudomonadota</taxon>
        <taxon>Gammaproteobacteria</taxon>
        <taxon>Pasteurellales</taxon>
        <taxon>Pasteurellaceae</taxon>
        <taxon>Exercitatus</taxon>
    </lineage>
</organism>
<dbReference type="PANTHER" id="PTHR43751">
    <property type="entry name" value="SULFATASE"/>
    <property type="match status" value="1"/>
</dbReference>
<evidence type="ECO:0000313" key="5">
    <source>
        <dbReference type="Proteomes" id="UP001214976"/>
    </source>
</evidence>
<dbReference type="InterPro" id="IPR017850">
    <property type="entry name" value="Alkaline_phosphatase_core_sf"/>
</dbReference>
<feature type="transmembrane region" description="Helical" evidence="1">
    <location>
        <begin position="58"/>
        <end position="81"/>
    </location>
</feature>
<dbReference type="InterPro" id="IPR024588">
    <property type="entry name" value="YejM_N"/>
</dbReference>
<accession>A0AAW6QB14</accession>
<feature type="transmembrane region" description="Helical" evidence="1">
    <location>
        <begin position="93"/>
        <end position="110"/>
    </location>
</feature>
<protein>
    <submittedName>
        <fullName evidence="4">DUF3413 domain-containing protein</fullName>
    </submittedName>
</protein>
<reference evidence="4" key="1">
    <citation type="submission" date="2023-03" db="EMBL/GenBank/DDBJ databases">
        <title>Classification of Bisgaard taxon 6 and taxon 10 as Exercitatus varius gen. nov., spec. nov.</title>
        <authorList>
            <person name="Christensen H."/>
        </authorList>
    </citation>
    <scope>NUCLEOTIDE SEQUENCE</scope>
    <source>
        <strain evidence="4">86116</strain>
    </source>
</reference>
<dbReference type="EMBL" id="JARQTW010000008">
    <property type="protein sequence ID" value="MDG2949931.1"/>
    <property type="molecule type" value="Genomic_DNA"/>
</dbReference>
<dbReference type="PANTHER" id="PTHR43751:SF3">
    <property type="entry name" value="SULFATASE N-TERMINAL DOMAIN-CONTAINING PROTEIN"/>
    <property type="match status" value="1"/>
</dbReference>
<evidence type="ECO:0000259" key="2">
    <source>
        <dbReference type="Pfam" id="PF00884"/>
    </source>
</evidence>
<keyword evidence="1" id="KW-0812">Transmembrane</keyword>
<dbReference type="AlphaFoldDB" id="A0AAW6QB14"/>
<evidence type="ECO:0000313" key="4">
    <source>
        <dbReference type="EMBL" id="MDG2949931.1"/>
    </source>
</evidence>
<comment type="caution">
    <text evidence="4">The sequence shown here is derived from an EMBL/GenBank/DDBJ whole genome shotgun (WGS) entry which is preliminary data.</text>
</comment>
<dbReference type="RefSeq" id="WP_317477040.1">
    <property type="nucleotide sequence ID" value="NZ_JARQTW010000008.1"/>
</dbReference>
<dbReference type="PIRSF" id="PIRSF004950">
    <property type="entry name" value="Mmb_sulf_HI0842"/>
    <property type="match status" value="1"/>
</dbReference>
<dbReference type="SUPFAM" id="SSF53649">
    <property type="entry name" value="Alkaline phosphatase-like"/>
    <property type="match status" value="1"/>
</dbReference>
<gene>
    <name evidence="4" type="ORF">P7M15_05270</name>
</gene>
<name>A0AAW6QB14_9PAST</name>
<keyword evidence="1" id="KW-0472">Membrane</keyword>
<keyword evidence="1" id="KW-1133">Transmembrane helix</keyword>
<evidence type="ECO:0000259" key="3">
    <source>
        <dbReference type="Pfam" id="PF11893"/>
    </source>
</evidence>
<sequence>MLWLKNGKIKFDRQYREQTSQKISWGHWFAFFNIIWAVLIGSRYAFIIDWPHTFFGKLYFFISLLGHFSFVTFSLYLLVIFPLSFIIKNERTFRGISVIFATLATTLLLVDTEVFARFNLHLSSVVWNLLVNPENGELSRDWQIFFTPMPFLLLVQMVFSRWAWYKLRSLERQKWIRHVGFGLTTLFIFSHLIYAWADATIYRPITMQKSNFPLSYPMTARSFLEKHGFLDKEEHQAKINQEGNADAPAIQYPKNTLAYETTAEKPNVLIITVNGLRQDALQAEKMPALYEFASRATRFNNHYTTGLTGNGAVTGLFYGLTANYTDSLLNQKLSSVLVDKLRRDQYQLGLFSATNFNDSIFRQALFSQVRMKQGKKNNESAVKNWQQWFNRRLADTPWFSYISLDLTQPMKEKNYKDLAAEQQAYEQLLKQTDQLLNLVLSQLQAQNQLENTAVIITSERGYVFRKTEKEQLEYFAPEAIKVPMIVSWKELNTGIENKLTSHIDVVPALMYNLFWVKNPNSDYTLGHNLFDHTQRPTEWVLLADSRQNVIVVPDGTQYHLDRKGNYQKFDRTYEKTSSTRPPLGLFLDVFTQSRSFIEK</sequence>
<dbReference type="InterPro" id="IPR000917">
    <property type="entry name" value="Sulfatase_N"/>
</dbReference>
<feature type="transmembrane region" description="Helical" evidence="1">
    <location>
        <begin position="25"/>
        <end position="46"/>
    </location>
</feature>
<dbReference type="Gene3D" id="3.40.720.10">
    <property type="entry name" value="Alkaline Phosphatase, subunit A"/>
    <property type="match status" value="1"/>
</dbReference>
<dbReference type="InterPro" id="IPR052701">
    <property type="entry name" value="GAG_Ulvan_Degrading_Sulfatases"/>
</dbReference>
<feature type="transmembrane region" description="Helical" evidence="1">
    <location>
        <begin position="175"/>
        <end position="197"/>
    </location>
</feature>
<proteinExistence type="predicted"/>
<feature type="domain" description="Inner membrane protein YejM N-terminal" evidence="3">
    <location>
        <begin position="13"/>
        <end position="258"/>
    </location>
</feature>
<feature type="transmembrane region" description="Helical" evidence="1">
    <location>
        <begin position="142"/>
        <end position="163"/>
    </location>
</feature>
<dbReference type="Pfam" id="PF00884">
    <property type="entry name" value="Sulfatase"/>
    <property type="match status" value="1"/>
</dbReference>
<evidence type="ECO:0000256" key="1">
    <source>
        <dbReference type="SAM" id="Phobius"/>
    </source>
</evidence>
<dbReference type="Proteomes" id="UP001214976">
    <property type="component" value="Unassembled WGS sequence"/>
</dbReference>
<feature type="domain" description="Sulfatase N-terminal" evidence="2">
    <location>
        <begin position="266"/>
        <end position="510"/>
    </location>
</feature>
<dbReference type="InterPro" id="IPR012159">
    <property type="entry name" value="YejM-like"/>
</dbReference>